<dbReference type="Proteomes" id="UP000230605">
    <property type="component" value="Chromosome 4"/>
</dbReference>
<proteinExistence type="predicted"/>
<reference evidence="12 14" key="2">
    <citation type="submission" date="2023-09" db="EMBL/GenBank/DDBJ databases">
        <title>Complete-Gapless Cercospora beticola genome.</title>
        <authorList>
            <person name="Wyatt N.A."/>
            <person name="Spanner R.E."/>
            <person name="Bolton M.D."/>
        </authorList>
    </citation>
    <scope>NUCLEOTIDE SEQUENCE [LARGE SCALE GENOMIC DNA]</scope>
    <source>
        <strain evidence="12">Cb09-40</strain>
    </source>
</reference>
<sequence>MAQQMLPTREVANDESLGTATDVVAKRYDLLFLVDATASMGSYLYALNQALPQIIALSKLTNCFARIGILAYRDYDCTGGQLLEWSQWLTVGSMKHQPDVIAMARNLRMVGGRSWPEAVKTGLAKAHEVMRSKANTLVILYADAPPHFRDFKRFEANARERDALLKPGSYGGNGHIFTDWTQGARLLREGSKSAQVISVISGRSSKSGCFEYLSTVTGGACIHLTDGSARNISQITIDLLLAWMGVKKEGSVASPLGAQLSCYRDAAGIMDIQSEQDPALGRFINLEDVCFGRSNTVEYAQLTTELLERRLNKRATSLQDLSSTYLSNEHYRMLVVQELREIIETDVTTMSLNPVFGSLWRTFCNDRQNENRQPLLDAFGNKIQAIRNVEGREMMKVWLEQSYEYSAEVLGMIEDVPEDRRYPCVCLDPTLAFEISNGHDDDKRPITEFTRDELLDIGRACDWRVLKRLGKVLTRLTFIQHADDVPVHIAHADAAQLPKIPLSLARKEHGRTFWSILLHIVVPGTKLGARSAALLAALTIRLGVQPLMQPAVEQMLLWRDRWNNLEVPETWNINCLSLLIDADDAYRNGDKSCDGLLQSCDRQLFERLIDYKMLELNLETTSTAKVTWTAEHTMMPIGQTVMCKSCHCHCSVTIMAADSLCGICYYLRDHPETEEAAAARAITQRDSDKADAAWFQCNLNHCRAQYVVYAVSDLNVKPKCHYCRFLGGNAPVVECTKCLSSMIWPEEYRSGSLQEFLCVGCKAGRETIVDVETTAKALRAENGNAWLIEAKQHMFIDEIFSGQSLYKVASAAAPLDNLCSNVEILPDIPDLKLYLDGRLVQNTPALVEQLRSWVNRRRTEAGTCSLCFSDKRKNDLLPACGRSGCQQRVCGECLNGWYGLNAPGQILNTAALHCPFCRRMPTTKTLARNRSGVHAVSQLKSAVENSGTWIYGWCITCGTSKEYMERVCAQGSPDAIENWSCEECEEAKATSGSQPKHIRKECPACGVMTEKAGGCDHIECVCGAHWCFFCGKEQDLDGIYSHMSEAHGGYYGGLDVEEYESDEDD</sequence>
<dbReference type="InterPro" id="IPR002035">
    <property type="entry name" value="VWF_A"/>
</dbReference>
<evidence type="ECO:0000256" key="1">
    <source>
        <dbReference type="ARBA" id="ARBA00022679"/>
    </source>
</evidence>
<evidence type="ECO:0000256" key="2">
    <source>
        <dbReference type="ARBA" id="ARBA00022723"/>
    </source>
</evidence>
<dbReference type="InterPro" id="IPR036465">
    <property type="entry name" value="vWFA_dom_sf"/>
</dbReference>
<keyword evidence="14" id="KW-1185">Reference proteome</keyword>
<dbReference type="GO" id="GO:0005737">
    <property type="term" value="C:cytoplasm"/>
    <property type="evidence" value="ECO:0007669"/>
    <property type="project" value="TreeGrafter"/>
</dbReference>
<dbReference type="CDD" id="cd22584">
    <property type="entry name" value="Rcat_RBR_unk"/>
    <property type="match status" value="1"/>
</dbReference>
<dbReference type="EMBL" id="CP134187">
    <property type="protein sequence ID" value="WPB01525.1"/>
    <property type="molecule type" value="Genomic_DNA"/>
</dbReference>
<evidence type="ECO:0000313" key="11">
    <source>
        <dbReference type="EMBL" id="PIA93771.1"/>
    </source>
</evidence>
<feature type="domain" description="VWFA" evidence="9">
    <location>
        <begin position="29"/>
        <end position="240"/>
    </location>
</feature>
<evidence type="ECO:0000259" key="8">
    <source>
        <dbReference type="PROSITE" id="PS50089"/>
    </source>
</evidence>
<gene>
    <name evidence="11" type="ORF">CB0940_04298</name>
    <name evidence="12" type="ORF">RHO25_006151</name>
</gene>
<dbReference type="PANTHER" id="PTHR47763:SF1">
    <property type="entry name" value="DUF659 DOMAIN-CONTAINING PROTEIN"/>
    <property type="match status" value="1"/>
</dbReference>
<dbReference type="PROSITE" id="PS50234">
    <property type="entry name" value="VWFA"/>
    <property type="match status" value="1"/>
</dbReference>
<organism evidence="11 13">
    <name type="scientific">Cercospora beticola</name>
    <name type="common">Sugarbeet leaf spot fungus</name>
    <dbReference type="NCBI Taxonomy" id="122368"/>
    <lineage>
        <taxon>Eukaryota</taxon>
        <taxon>Fungi</taxon>
        <taxon>Dikarya</taxon>
        <taxon>Ascomycota</taxon>
        <taxon>Pezizomycotina</taxon>
        <taxon>Dothideomycetes</taxon>
        <taxon>Dothideomycetidae</taxon>
        <taxon>Mycosphaerellales</taxon>
        <taxon>Mycosphaerellaceae</taxon>
        <taxon>Cercospora</taxon>
    </lineage>
</organism>
<keyword evidence="5" id="KW-0833">Ubl conjugation pathway</keyword>
<dbReference type="GO" id="GO:0008270">
    <property type="term" value="F:zinc ion binding"/>
    <property type="evidence" value="ECO:0007669"/>
    <property type="project" value="UniProtKB-KW"/>
</dbReference>
<dbReference type="CDD" id="cd00198">
    <property type="entry name" value="vWFA"/>
    <property type="match status" value="1"/>
</dbReference>
<dbReference type="SUPFAM" id="SSF57850">
    <property type="entry name" value="RING/U-box"/>
    <property type="match status" value="1"/>
</dbReference>
<reference evidence="11 13" key="1">
    <citation type="submission" date="2015-10" db="EMBL/GenBank/DDBJ databases">
        <title>The cercosporin biosynthetic gene cluster was horizontally transferred to several fungal lineages and shown to be expanded in Cercospora beticola based on microsynteny with recipient genomes.</title>
        <authorList>
            <person name="De Jonge R."/>
            <person name="Ebert M.K."/>
            <person name="Suttle J.C."/>
            <person name="Jurick Ii W.M."/>
            <person name="Secor G.A."/>
            <person name="Thomma B.P."/>
            <person name="Van De Peer Y."/>
            <person name="Bolton M.D."/>
        </authorList>
    </citation>
    <scope>NUCLEOTIDE SEQUENCE [LARGE SCALE GENOMIC DNA]</scope>
    <source>
        <strain evidence="11 13">09-40</strain>
    </source>
</reference>
<keyword evidence="3" id="KW-0677">Repeat</keyword>
<dbReference type="AlphaFoldDB" id="A0A2G5HMI9"/>
<dbReference type="GO" id="GO:0004674">
    <property type="term" value="F:protein serine/threonine kinase activity"/>
    <property type="evidence" value="ECO:0007669"/>
    <property type="project" value="TreeGrafter"/>
</dbReference>
<evidence type="ECO:0000313" key="13">
    <source>
        <dbReference type="Proteomes" id="UP000230605"/>
    </source>
</evidence>
<protein>
    <submittedName>
        <fullName evidence="11">Putative ariadne-like RING finger protein</fullName>
    </submittedName>
</protein>
<evidence type="ECO:0000256" key="4">
    <source>
        <dbReference type="ARBA" id="ARBA00022771"/>
    </source>
</evidence>
<evidence type="ECO:0000313" key="12">
    <source>
        <dbReference type="EMBL" id="WPB01525.1"/>
    </source>
</evidence>
<dbReference type="PANTHER" id="PTHR47763">
    <property type="entry name" value="ALPHA-PROTEIN KINASE VWKA"/>
    <property type="match status" value="1"/>
</dbReference>
<dbReference type="SUPFAM" id="SSF53300">
    <property type="entry name" value="vWA-like"/>
    <property type="match status" value="1"/>
</dbReference>
<dbReference type="InterPro" id="IPR052969">
    <property type="entry name" value="Thr-specific_kinase-like"/>
</dbReference>
<dbReference type="Gene3D" id="1.20.120.1750">
    <property type="match status" value="1"/>
</dbReference>
<evidence type="ECO:0000259" key="10">
    <source>
        <dbReference type="PROSITE" id="PS51873"/>
    </source>
</evidence>
<evidence type="ECO:0000259" key="9">
    <source>
        <dbReference type="PROSITE" id="PS50234"/>
    </source>
</evidence>
<feature type="domain" description="RING-type" evidence="10">
    <location>
        <begin position="860"/>
        <end position="1051"/>
    </location>
</feature>
<feature type="domain" description="RING-type" evidence="8">
    <location>
        <begin position="864"/>
        <end position="918"/>
    </location>
</feature>
<name>A0A2G5HMI9_CERBT</name>
<evidence type="ECO:0000256" key="3">
    <source>
        <dbReference type="ARBA" id="ARBA00022737"/>
    </source>
</evidence>
<dbReference type="Gene3D" id="3.40.50.410">
    <property type="entry name" value="von Willebrand factor, type A domain"/>
    <property type="match status" value="1"/>
</dbReference>
<dbReference type="PROSITE" id="PS51873">
    <property type="entry name" value="TRIAD"/>
    <property type="match status" value="1"/>
</dbReference>
<evidence type="ECO:0000256" key="6">
    <source>
        <dbReference type="ARBA" id="ARBA00022833"/>
    </source>
</evidence>
<dbReference type="InterPro" id="IPR001841">
    <property type="entry name" value="Znf_RING"/>
</dbReference>
<accession>A0A2G5HMI9</accession>
<keyword evidence="2" id="KW-0479">Metal-binding</keyword>
<dbReference type="InterPro" id="IPR013083">
    <property type="entry name" value="Znf_RING/FYVE/PHD"/>
</dbReference>
<keyword evidence="6" id="KW-0862">Zinc</keyword>
<dbReference type="OrthoDB" id="10009520at2759"/>
<dbReference type="Pfam" id="PF26200">
    <property type="entry name" value="Rcat_RNF216"/>
    <property type="match status" value="1"/>
</dbReference>
<keyword evidence="1" id="KW-0808">Transferase</keyword>
<keyword evidence="4 7" id="KW-0863">Zinc-finger</keyword>
<dbReference type="Proteomes" id="UP001302367">
    <property type="component" value="Chromosome 4"/>
</dbReference>
<evidence type="ECO:0000313" key="14">
    <source>
        <dbReference type="Proteomes" id="UP001302367"/>
    </source>
</evidence>
<evidence type="ECO:0000256" key="5">
    <source>
        <dbReference type="ARBA" id="ARBA00022786"/>
    </source>
</evidence>
<dbReference type="PROSITE" id="PS50089">
    <property type="entry name" value="ZF_RING_2"/>
    <property type="match status" value="1"/>
</dbReference>
<dbReference type="EMBL" id="LKMD01000105">
    <property type="protein sequence ID" value="PIA93771.1"/>
    <property type="molecule type" value="Genomic_DNA"/>
</dbReference>
<dbReference type="InterPro" id="IPR044066">
    <property type="entry name" value="TRIAD_supradom"/>
</dbReference>
<dbReference type="Gene3D" id="3.30.40.10">
    <property type="entry name" value="Zinc/RING finger domain, C3HC4 (zinc finger)"/>
    <property type="match status" value="1"/>
</dbReference>
<evidence type="ECO:0000256" key="7">
    <source>
        <dbReference type="PROSITE-ProRule" id="PRU00175"/>
    </source>
</evidence>